<dbReference type="AlphaFoldDB" id="A0AAV7TU13"/>
<sequence length="178" mass="20579">MILGASEWNGRRRTLWVLPVRKEVTQSRALSRILALLRHKRRVWWQTVLNAPERSRRMRAAVSQLSSMVLMSSVAAMRAVLVLWLLRNLDWEGSRVQFFSRKRVSCLLTAFSMTFAGKGSREIGRKFLRSFGSALGFLRRALILTCFQPSGKMADSKELLMIFRSWGAMTELALLRMW</sequence>
<keyword evidence="2" id="KW-1185">Reference proteome</keyword>
<evidence type="ECO:0000313" key="1">
    <source>
        <dbReference type="EMBL" id="KAJ1179168.1"/>
    </source>
</evidence>
<organism evidence="1 2">
    <name type="scientific">Pleurodeles waltl</name>
    <name type="common">Iberian ribbed newt</name>
    <dbReference type="NCBI Taxonomy" id="8319"/>
    <lineage>
        <taxon>Eukaryota</taxon>
        <taxon>Metazoa</taxon>
        <taxon>Chordata</taxon>
        <taxon>Craniata</taxon>
        <taxon>Vertebrata</taxon>
        <taxon>Euteleostomi</taxon>
        <taxon>Amphibia</taxon>
        <taxon>Batrachia</taxon>
        <taxon>Caudata</taxon>
        <taxon>Salamandroidea</taxon>
        <taxon>Salamandridae</taxon>
        <taxon>Pleurodelinae</taxon>
        <taxon>Pleurodeles</taxon>
    </lineage>
</organism>
<dbReference type="EMBL" id="JANPWB010000006">
    <property type="protein sequence ID" value="KAJ1179168.1"/>
    <property type="molecule type" value="Genomic_DNA"/>
</dbReference>
<dbReference type="Proteomes" id="UP001066276">
    <property type="component" value="Chromosome 3_2"/>
</dbReference>
<gene>
    <name evidence="1" type="ORF">NDU88_004404</name>
</gene>
<reference evidence="1" key="1">
    <citation type="journal article" date="2022" name="bioRxiv">
        <title>Sequencing and chromosome-scale assembly of the giantPleurodeles waltlgenome.</title>
        <authorList>
            <person name="Brown T."/>
            <person name="Elewa A."/>
            <person name="Iarovenko S."/>
            <person name="Subramanian E."/>
            <person name="Araus A.J."/>
            <person name="Petzold A."/>
            <person name="Susuki M."/>
            <person name="Suzuki K.-i.T."/>
            <person name="Hayashi T."/>
            <person name="Toyoda A."/>
            <person name="Oliveira C."/>
            <person name="Osipova E."/>
            <person name="Leigh N.D."/>
            <person name="Simon A."/>
            <person name="Yun M.H."/>
        </authorList>
    </citation>
    <scope>NUCLEOTIDE SEQUENCE</scope>
    <source>
        <strain evidence="1">20211129_DDA</strain>
        <tissue evidence="1">Liver</tissue>
    </source>
</reference>
<proteinExistence type="predicted"/>
<accession>A0AAV7TU13</accession>
<name>A0AAV7TU13_PLEWA</name>
<protein>
    <submittedName>
        <fullName evidence="1">Uncharacterized protein</fullName>
    </submittedName>
</protein>
<evidence type="ECO:0000313" key="2">
    <source>
        <dbReference type="Proteomes" id="UP001066276"/>
    </source>
</evidence>
<comment type="caution">
    <text evidence="1">The sequence shown here is derived from an EMBL/GenBank/DDBJ whole genome shotgun (WGS) entry which is preliminary data.</text>
</comment>